<dbReference type="Pfam" id="PF02837">
    <property type="entry name" value="Glyco_hydro_2_N"/>
    <property type="match status" value="1"/>
</dbReference>
<dbReference type="InterPro" id="IPR051913">
    <property type="entry name" value="GH2_Domain-Containing"/>
</dbReference>
<keyword evidence="2" id="KW-0378">Hydrolase</keyword>
<accession>A0ABS7Z380</accession>
<evidence type="ECO:0000313" key="11">
    <source>
        <dbReference type="Proteomes" id="UP001165302"/>
    </source>
</evidence>
<dbReference type="Gene3D" id="2.60.120.260">
    <property type="entry name" value="Galactose-binding domain-like"/>
    <property type="match status" value="1"/>
</dbReference>
<dbReference type="SUPFAM" id="SSF49785">
    <property type="entry name" value="Galactose-binding domain-like"/>
    <property type="match status" value="1"/>
</dbReference>
<dbReference type="PANTHER" id="PTHR42732:SF1">
    <property type="entry name" value="BETA-MANNOSIDASE"/>
    <property type="match status" value="1"/>
</dbReference>
<comment type="caution">
    <text evidence="10">The sequence shown here is derived from an EMBL/GenBank/DDBJ whole genome shotgun (WGS) entry which is preliminary data.</text>
</comment>
<dbReference type="PRINTS" id="PR00132">
    <property type="entry name" value="GLHYDRLASE2"/>
</dbReference>
<dbReference type="Proteomes" id="UP001165302">
    <property type="component" value="Unassembled WGS sequence"/>
</dbReference>
<keyword evidence="4" id="KW-0732">Signal</keyword>
<dbReference type="InterPro" id="IPR036156">
    <property type="entry name" value="Beta-gal/glucu_dom_sf"/>
</dbReference>
<feature type="domain" description="Glycoside hydrolase family 2 immunoglobulin-like beta-sandwich" evidence="5">
    <location>
        <begin position="265"/>
        <end position="378"/>
    </location>
</feature>
<dbReference type="SUPFAM" id="SSF51445">
    <property type="entry name" value="(Trans)glycosidases"/>
    <property type="match status" value="1"/>
</dbReference>
<dbReference type="InterPro" id="IPR040605">
    <property type="entry name" value="Glyco_hydro2_dom5"/>
</dbReference>
<evidence type="ECO:0000259" key="8">
    <source>
        <dbReference type="Pfam" id="PF16355"/>
    </source>
</evidence>
<evidence type="ECO:0000256" key="1">
    <source>
        <dbReference type="ARBA" id="ARBA00007401"/>
    </source>
</evidence>
<reference evidence="10" key="1">
    <citation type="submission" date="2020-10" db="EMBL/GenBank/DDBJ databases">
        <authorList>
            <person name="Lu T."/>
            <person name="Wang Q."/>
            <person name="Han X."/>
        </authorList>
    </citation>
    <scope>NUCLEOTIDE SEQUENCE</scope>
    <source>
        <strain evidence="10">WQ 366</strain>
    </source>
</reference>
<evidence type="ECO:0000259" key="9">
    <source>
        <dbReference type="Pfam" id="PF18565"/>
    </source>
</evidence>
<dbReference type="InterPro" id="IPR048229">
    <property type="entry name" value="GalB-like"/>
</dbReference>
<dbReference type="Pfam" id="PF00703">
    <property type="entry name" value="Glyco_hydro_2"/>
    <property type="match status" value="1"/>
</dbReference>
<protein>
    <submittedName>
        <fullName evidence="10">DUF4982 domain-containing protein</fullName>
    </submittedName>
</protein>
<keyword evidence="11" id="KW-1185">Reference proteome</keyword>
<feature type="domain" description="Glycosyl hydrolases family 2 sugar binding" evidence="7">
    <location>
        <begin position="125"/>
        <end position="253"/>
    </location>
</feature>
<dbReference type="InterPro" id="IPR006103">
    <property type="entry name" value="Glyco_hydro_2_cat"/>
</dbReference>
<dbReference type="PANTHER" id="PTHR42732">
    <property type="entry name" value="BETA-GALACTOSIDASE"/>
    <property type="match status" value="1"/>
</dbReference>
<dbReference type="RefSeq" id="WP_225552012.1">
    <property type="nucleotide sequence ID" value="NZ_JADEYP010000007.1"/>
</dbReference>
<dbReference type="InterPro" id="IPR006104">
    <property type="entry name" value="Glyco_hydro_2_N"/>
</dbReference>
<comment type="similarity">
    <text evidence="1">Belongs to the glycosyl hydrolase 2 family.</text>
</comment>
<evidence type="ECO:0000256" key="2">
    <source>
        <dbReference type="ARBA" id="ARBA00022801"/>
    </source>
</evidence>
<evidence type="ECO:0000313" key="10">
    <source>
        <dbReference type="EMBL" id="MCA5004626.1"/>
    </source>
</evidence>
<proteinExistence type="inferred from homology"/>
<dbReference type="Gene3D" id="2.60.40.10">
    <property type="entry name" value="Immunoglobulins"/>
    <property type="match status" value="3"/>
</dbReference>
<feature type="domain" description="Glycoside hydrolase family 2" evidence="9">
    <location>
        <begin position="799"/>
        <end position="901"/>
    </location>
</feature>
<dbReference type="InterPro" id="IPR008979">
    <property type="entry name" value="Galactose-bd-like_sf"/>
</dbReference>
<keyword evidence="3" id="KW-0326">Glycosidase</keyword>
<dbReference type="Gene3D" id="3.20.20.80">
    <property type="entry name" value="Glycosidases"/>
    <property type="match status" value="1"/>
</dbReference>
<dbReference type="Pfam" id="PF16355">
    <property type="entry name" value="DUF4982"/>
    <property type="match status" value="1"/>
</dbReference>
<dbReference type="InterPro" id="IPR023232">
    <property type="entry name" value="Glyco_hydro_2_AS"/>
</dbReference>
<feature type="domain" description="DUF4982" evidence="8">
    <location>
        <begin position="729"/>
        <end position="786"/>
    </location>
</feature>
<dbReference type="Pfam" id="PF02836">
    <property type="entry name" value="Glyco_hydro_2_C"/>
    <property type="match status" value="1"/>
</dbReference>
<evidence type="ECO:0000259" key="6">
    <source>
        <dbReference type="Pfam" id="PF02836"/>
    </source>
</evidence>
<evidence type="ECO:0000256" key="3">
    <source>
        <dbReference type="ARBA" id="ARBA00023295"/>
    </source>
</evidence>
<gene>
    <name evidence="10" type="ORF">IPZ78_05585</name>
</gene>
<dbReference type="NCBIfam" id="NF041463">
    <property type="entry name" value="GalB"/>
    <property type="match status" value="1"/>
</dbReference>
<feature type="domain" description="Glycoside hydrolase family 2 catalytic" evidence="6">
    <location>
        <begin position="386"/>
        <end position="560"/>
    </location>
</feature>
<dbReference type="PROSITE" id="PS00608">
    <property type="entry name" value="GLYCOSYL_HYDROL_F2_2"/>
    <property type="match status" value="1"/>
</dbReference>
<organism evidence="10 11">
    <name type="scientific">Sphingobacterium bovistauri</name>
    <dbReference type="NCBI Taxonomy" id="2781959"/>
    <lineage>
        <taxon>Bacteria</taxon>
        <taxon>Pseudomonadati</taxon>
        <taxon>Bacteroidota</taxon>
        <taxon>Sphingobacteriia</taxon>
        <taxon>Sphingobacteriales</taxon>
        <taxon>Sphingobacteriaceae</taxon>
        <taxon>Sphingobacterium</taxon>
    </lineage>
</organism>
<feature type="chain" id="PRO_5045404259" evidence="4">
    <location>
        <begin position="24"/>
        <end position="906"/>
    </location>
</feature>
<dbReference type="InterPro" id="IPR006102">
    <property type="entry name" value="Ig-like_GH2"/>
</dbReference>
<dbReference type="EMBL" id="JADEYP010000007">
    <property type="protein sequence ID" value="MCA5004626.1"/>
    <property type="molecule type" value="Genomic_DNA"/>
</dbReference>
<sequence length="906" mass="102457">MNIKSQCILLCFLISLAFKISFGQTKSTVRERILLKDGWKFFRYENATDTLIYDVRPEVNEDIDKREADARPVEGDKATAKQMVLKSWILPTGNDFLKDLAKHHKRPKGNPGENFPFVQHDFDDQKWESISIPHDWAIRKDFYKGWDAPIGGGMGRLPVHGVGWYRNKLEITNRDNNKSIYLDIDGAMSYAMVWINGKLAGGWPYGYTSFRINLTPYLKYGGENQIAIRIDNPPASSRWYPGAGIYRNVWLTKTSLTQVGHWGTHITAREISEKTAKVHLDVNVKNESDKSQKVKLITSCYHLDQNGKYGHKADFSFEPIEKNIPAEKDFVFQSAVLVNNPKLWGPAPEQIPNRYIAITKVYVGTELVDEYTTKFGIRSLKFDASKGLFVNGKSVVMKGVNQHHDLGSLGTAFNVSAAKRQLDMLLEVGCNAIRMAHNPPATELLELTDSLGFLVIDEIYDNWKLRKTPLDFHLIFDDWYEQDLRAFIRRDRNHPSIIMWSYGNEVGEQYTDQEGAILSSKLNDIVKEEDSTRPTTVSMNYAKAHMPFAKVADIISLNYQGEGIRNAPAYSHLKGITAPPSFPTFRQYHPDKMIVSSENAAAVSSRGEYYFPVFKENSAPVANGQGGNDEIAQVSSYELYTVPFGSSADKVFTTMDANPFVAGGFVWTGWDYLGEPTPYYQSKSSYFGIIDLAGFKKDRFYLYQSYWRSDFPMAHILPHWNWENSLNDTVPVHVFTSGDEGELFLNGKSLGTRKKHAGEYRLRWDDVRYQPGDLHVITYKNGKKWAENKVSTSREAYAIKMSADKNAIKRNTDDLIFVTVEVVDKNGLTVPTAKHELVFSIDGGAEIVATDNGDANDLTSFSSLKRNAFNGKALVIIKGLKNYEGNAKIWVKSEGLLKGEIELNVN</sequence>
<evidence type="ECO:0000259" key="7">
    <source>
        <dbReference type="Pfam" id="PF02837"/>
    </source>
</evidence>
<dbReference type="InterPro" id="IPR032311">
    <property type="entry name" value="DUF4982"/>
</dbReference>
<name>A0ABS7Z380_9SPHI</name>
<evidence type="ECO:0000259" key="5">
    <source>
        <dbReference type="Pfam" id="PF00703"/>
    </source>
</evidence>
<dbReference type="Pfam" id="PF18565">
    <property type="entry name" value="Glyco_hydro2_C5"/>
    <property type="match status" value="1"/>
</dbReference>
<evidence type="ECO:0000256" key="4">
    <source>
        <dbReference type="SAM" id="SignalP"/>
    </source>
</evidence>
<feature type="signal peptide" evidence="4">
    <location>
        <begin position="1"/>
        <end position="23"/>
    </location>
</feature>
<dbReference type="InterPro" id="IPR017853">
    <property type="entry name" value="GH"/>
</dbReference>
<dbReference type="SUPFAM" id="SSF49303">
    <property type="entry name" value="beta-Galactosidase/glucuronidase domain"/>
    <property type="match status" value="1"/>
</dbReference>
<dbReference type="InterPro" id="IPR006101">
    <property type="entry name" value="Glyco_hydro_2"/>
</dbReference>
<dbReference type="InterPro" id="IPR013783">
    <property type="entry name" value="Ig-like_fold"/>
</dbReference>